<evidence type="ECO:0000313" key="3">
    <source>
        <dbReference type="Proteomes" id="UP001152622"/>
    </source>
</evidence>
<accession>A0A9Q1IGN7</accession>
<name>A0A9Q1IGN7_SYNKA</name>
<protein>
    <submittedName>
        <fullName evidence="2">Uncharacterized protein</fullName>
    </submittedName>
</protein>
<feature type="region of interest" description="Disordered" evidence="1">
    <location>
        <begin position="35"/>
        <end position="75"/>
    </location>
</feature>
<dbReference type="AlphaFoldDB" id="A0A9Q1IGN7"/>
<sequence>MSVLQSTPLDSPEDTDIAVATPPLLNHFLSLEIDGQRPVTGDSPGLSPPAGCDPSPPIATATEPPRRRLGLVIPR</sequence>
<keyword evidence="3" id="KW-1185">Reference proteome</keyword>
<gene>
    <name evidence="2" type="ORF">SKAU_G00356670</name>
</gene>
<evidence type="ECO:0000313" key="2">
    <source>
        <dbReference type="EMBL" id="KAJ8338881.1"/>
    </source>
</evidence>
<comment type="caution">
    <text evidence="2">The sequence shown here is derived from an EMBL/GenBank/DDBJ whole genome shotgun (WGS) entry which is preliminary data.</text>
</comment>
<dbReference type="EMBL" id="JAINUF010000017">
    <property type="protein sequence ID" value="KAJ8338881.1"/>
    <property type="molecule type" value="Genomic_DNA"/>
</dbReference>
<organism evidence="2 3">
    <name type="scientific">Synaphobranchus kaupii</name>
    <name type="common">Kaup's arrowtooth eel</name>
    <dbReference type="NCBI Taxonomy" id="118154"/>
    <lineage>
        <taxon>Eukaryota</taxon>
        <taxon>Metazoa</taxon>
        <taxon>Chordata</taxon>
        <taxon>Craniata</taxon>
        <taxon>Vertebrata</taxon>
        <taxon>Euteleostomi</taxon>
        <taxon>Actinopterygii</taxon>
        <taxon>Neopterygii</taxon>
        <taxon>Teleostei</taxon>
        <taxon>Anguilliformes</taxon>
        <taxon>Synaphobranchidae</taxon>
        <taxon>Synaphobranchus</taxon>
    </lineage>
</organism>
<proteinExistence type="predicted"/>
<dbReference type="Proteomes" id="UP001152622">
    <property type="component" value="Chromosome 17"/>
</dbReference>
<evidence type="ECO:0000256" key="1">
    <source>
        <dbReference type="SAM" id="MobiDB-lite"/>
    </source>
</evidence>
<feature type="region of interest" description="Disordered" evidence="1">
    <location>
        <begin position="1"/>
        <end position="20"/>
    </location>
</feature>
<reference evidence="2" key="1">
    <citation type="journal article" date="2023" name="Science">
        <title>Genome structures resolve the early diversification of teleost fishes.</title>
        <authorList>
            <person name="Parey E."/>
            <person name="Louis A."/>
            <person name="Montfort J."/>
            <person name="Bouchez O."/>
            <person name="Roques C."/>
            <person name="Iampietro C."/>
            <person name="Lluch J."/>
            <person name="Castinel A."/>
            <person name="Donnadieu C."/>
            <person name="Desvignes T."/>
            <person name="Floi Bucao C."/>
            <person name="Jouanno E."/>
            <person name="Wen M."/>
            <person name="Mejri S."/>
            <person name="Dirks R."/>
            <person name="Jansen H."/>
            <person name="Henkel C."/>
            <person name="Chen W.J."/>
            <person name="Zahm M."/>
            <person name="Cabau C."/>
            <person name="Klopp C."/>
            <person name="Thompson A.W."/>
            <person name="Robinson-Rechavi M."/>
            <person name="Braasch I."/>
            <person name="Lecointre G."/>
            <person name="Bobe J."/>
            <person name="Postlethwait J.H."/>
            <person name="Berthelot C."/>
            <person name="Roest Crollius H."/>
            <person name="Guiguen Y."/>
        </authorList>
    </citation>
    <scope>NUCLEOTIDE SEQUENCE</scope>
    <source>
        <strain evidence="2">WJC10195</strain>
    </source>
</reference>